<dbReference type="EMBL" id="JAGFBR010000006">
    <property type="protein sequence ID" value="KAH0464904.1"/>
    <property type="molecule type" value="Genomic_DNA"/>
</dbReference>
<gene>
    <name evidence="3" type="ORF">IEQ34_005007</name>
</gene>
<dbReference type="Pfam" id="PF00201">
    <property type="entry name" value="UDPGT"/>
    <property type="match status" value="2"/>
</dbReference>
<evidence type="ECO:0000313" key="3">
    <source>
        <dbReference type="EMBL" id="KAH0464904.1"/>
    </source>
</evidence>
<evidence type="ECO:0000256" key="2">
    <source>
        <dbReference type="ARBA" id="ARBA00022679"/>
    </source>
</evidence>
<dbReference type="PROSITE" id="PS00375">
    <property type="entry name" value="UDPGT"/>
    <property type="match status" value="2"/>
</dbReference>
<keyword evidence="4" id="KW-1185">Reference proteome</keyword>
<comment type="similarity">
    <text evidence="1">Belongs to the UDP-glycosyltransferase family.</text>
</comment>
<keyword evidence="2" id="KW-0808">Transferase</keyword>
<dbReference type="CDD" id="cd03784">
    <property type="entry name" value="GT1_Gtf-like"/>
    <property type="match status" value="2"/>
</dbReference>
<dbReference type="Gene3D" id="3.40.50.2000">
    <property type="entry name" value="Glycogen Phosphorylase B"/>
    <property type="match status" value="4"/>
</dbReference>
<dbReference type="SUPFAM" id="SSF53756">
    <property type="entry name" value="UDP-Glycosyltransferase/glycogen phosphorylase"/>
    <property type="match status" value="2"/>
</dbReference>
<dbReference type="PANTHER" id="PTHR11926">
    <property type="entry name" value="GLUCOSYL/GLUCURONOSYL TRANSFERASES"/>
    <property type="match status" value="1"/>
</dbReference>
<dbReference type="GO" id="GO:0080044">
    <property type="term" value="F:quercetin 7-O-glucosyltransferase activity"/>
    <property type="evidence" value="ECO:0007669"/>
    <property type="project" value="TreeGrafter"/>
</dbReference>
<proteinExistence type="inferred from homology"/>
<dbReference type="InterPro" id="IPR002213">
    <property type="entry name" value="UDP_glucos_trans"/>
</dbReference>
<dbReference type="GO" id="GO:0080043">
    <property type="term" value="F:quercetin 3-O-glucosyltransferase activity"/>
    <property type="evidence" value="ECO:0007669"/>
    <property type="project" value="TreeGrafter"/>
</dbReference>
<protein>
    <recommendedName>
        <fullName evidence="5">UDP-glycosyltransferases domain-containing protein</fullName>
    </recommendedName>
</protein>
<dbReference type="PANTHER" id="PTHR11926:SF1395">
    <property type="entry name" value="GLYCOSYLTRANSFERASE"/>
    <property type="match status" value="1"/>
</dbReference>
<dbReference type="Proteomes" id="UP000775213">
    <property type="component" value="Unassembled WGS sequence"/>
</dbReference>
<evidence type="ECO:0000313" key="4">
    <source>
        <dbReference type="Proteomes" id="UP000775213"/>
    </source>
</evidence>
<reference evidence="3 4" key="1">
    <citation type="journal article" date="2021" name="Hortic Res">
        <title>Chromosome-scale assembly of the Dendrobium chrysotoxum genome enhances the understanding of orchid evolution.</title>
        <authorList>
            <person name="Zhang Y."/>
            <person name="Zhang G.Q."/>
            <person name="Zhang D."/>
            <person name="Liu X.D."/>
            <person name="Xu X.Y."/>
            <person name="Sun W.H."/>
            <person name="Yu X."/>
            <person name="Zhu X."/>
            <person name="Wang Z.W."/>
            <person name="Zhao X."/>
            <person name="Zhong W.Y."/>
            <person name="Chen H."/>
            <person name="Yin W.L."/>
            <person name="Huang T."/>
            <person name="Niu S.C."/>
            <person name="Liu Z.J."/>
        </authorList>
    </citation>
    <scope>NUCLEOTIDE SEQUENCE [LARGE SCALE GENOMIC DNA]</scope>
    <source>
        <strain evidence="3">Lindl</strain>
    </source>
</reference>
<dbReference type="AlphaFoldDB" id="A0AAV7H9X4"/>
<accession>A0AAV7H9X4</accession>
<dbReference type="InterPro" id="IPR035595">
    <property type="entry name" value="UDP_glycos_trans_CS"/>
</dbReference>
<evidence type="ECO:0008006" key="5">
    <source>
        <dbReference type="Google" id="ProtNLM"/>
    </source>
</evidence>
<comment type="caution">
    <text evidence="3">The sequence shown here is derived from an EMBL/GenBank/DDBJ whole genome shotgun (WGS) entry which is preliminary data.</text>
</comment>
<organism evidence="3 4">
    <name type="scientific">Dendrobium chrysotoxum</name>
    <name type="common">Orchid</name>
    <dbReference type="NCBI Taxonomy" id="161865"/>
    <lineage>
        <taxon>Eukaryota</taxon>
        <taxon>Viridiplantae</taxon>
        <taxon>Streptophyta</taxon>
        <taxon>Embryophyta</taxon>
        <taxon>Tracheophyta</taxon>
        <taxon>Spermatophyta</taxon>
        <taxon>Magnoliopsida</taxon>
        <taxon>Liliopsida</taxon>
        <taxon>Asparagales</taxon>
        <taxon>Orchidaceae</taxon>
        <taxon>Epidendroideae</taxon>
        <taxon>Malaxideae</taxon>
        <taxon>Dendrobiinae</taxon>
        <taxon>Dendrobium</taxon>
    </lineage>
</organism>
<sequence>MATPNTTTTLHVIAVAYPGRGHVNPMLIFSRLLAARLPPPAVVTVVLTEEWLSLVGGPAAAPPGVRFHTLPNVIPSENGRAADFVKFLEAVYTKLEEPFETLLDELDMAATAIVADTYLPWVVDVGKRRRVPVCSLYTMSASFFSALLNYDRLPGETGLAKAEGELLSKYIPGHGSIRLSDLSSFQCLHKPLELALQAISKSTKAQCLLFTSAYELEPHIINSLRSQLSFPVLPIGPIIPYLTLQPTNLKTPSHDDDDYLTFLNSQPQSSVLYVSLGSFLSVSRSQMDEIAFGLQASNVKFLWVARDESSRLREMIIGGGSDNKGMVVTWCDQLKVLCHPSIGGFLTHCGWNSTMEGIFAGVPMLIFPIVVDQPPNGRLVVDEWEAGVWLREDAKSVELVGRNKVVELVKRVMDLEGDESREMRKRVVMLREACRSAVEEEFAKAEGELLSKYIPGHGSIRLSDLSSFQCRHKPLELALQAISKSTKAQCLLFTCAYELEPHIINSLRSQLSFPILPIGPIIPYLTLQPTNLKTPSHDDDDYLTFLNSQPQSSVLYVSLGSFLSVSRSQMDEIAFGLQASNVKFLWVARDESSRLREMIVGGGSDNKGMVVTWCDQLKVLCHPSVGGFLTHCGWNSTMEGIFAGVPMLIFPIVFDQPPNGRLVIDEWEAGVWLREDAQSVEVVGWKKVAELVNRVMDLEGDESREKRKRVVMLRETCRSAVEEGGSSSVNLNDFVEFLIHAKEDTAILSENLFER</sequence>
<evidence type="ECO:0000256" key="1">
    <source>
        <dbReference type="ARBA" id="ARBA00009995"/>
    </source>
</evidence>
<dbReference type="FunFam" id="3.40.50.2000:FF:000138">
    <property type="entry name" value="Glycosyltransferase"/>
    <property type="match status" value="2"/>
</dbReference>
<name>A0AAV7H9X4_DENCH</name>